<gene>
    <name evidence="1" type="ORF">GGI64_001957</name>
</gene>
<dbReference type="InterPro" id="IPR011032">
    <property type="entry name" value="GroES-like_sf"/>
</dbReference>
<dbReference type="SUPFAM" id="SSF51735">
    <property type="entry name" value="NAD(P)-binding Rossmann-fold domains"/>
    <property type="match status" value="1"/>
</dbReference>
<dbReference type="Proteomes" id="UP000535276">
    <property type="component" value="Unassembled WGS sequence"/>
</dbReference>
<dbReference type="InterPro" id="IPR036291">
    <property type="entry name" value="NAD(P)-bd_dom_sf"/>
</dbReference>
<comment type="caution">
    <text evidence="1">The sequence shown here is derived from an EMBL/GenBank/DDBJ whole genome shotgun (WGS) entry which is preliminary data.</text>
</comment>
<evidence type="ECO:0000313" key="2">
    <source>
        <dbReference type="Proteomes" id="UP000535276"/>
    </source>
</evidence>
<reference evidence="1 2" key="1">
    <citation type="submission" date="2020-07" db="EMBL/GenBank/DDBJ databases">
        <title>Genomic Encyclopedia of Type Strains, Phase IV (KMG-V): Genome sequencing to study the core and pangenomes of soil and plant-associated prokaryotes.</title>
        <authorList>
            <person name="Whitman W."/>
        </authorList>
    </citation>
    <scope>NUCLEOTIDE SEQUENCE [LARGE SCALE GENOMIC DNA]</scope>
    <source>
        <strain evidence="1 2">SEMIA 4052</strain>
    </source>
</reference>
<dbReference type="Gene3D" id="3.40.50.720">
    <property type="entry name" value="NAD(P)-binding Rossmann-like Domain"/>
    <property type="match status" value="1"/>
</dbReference>
<dbReference type="EMBL" id="JACBZV010000002">
    <property type="protein sequence ID" value="NYJ10910.1"/>
    <property type="molecule type" value="Genomic_DNA"/>
</dbReference>
<dbReference type="PANTHER" id="PTHR43205:SF7">
    <property type="entry name" value="PROSTAGLANDIN REDUCTASE 1"/>
    <property type="match status" value="1"/>
</dbReference>
<proteinExistence type="predicted"/>
<sequence>MAGAWARRPYGSPTVAVIEESRHPAFNVGDQVQTWSGWQDFATSDGSDLRKLDPNEAPLSTALGPLGLNGFSAWYGMTKVHTFKPSGTLVVTGAAGSVGSIAAQLGKLRGLRVVGIAGGSAKVAYLKEELGLDDAMRVADRHSHS</sequence>
<dbReference type="Gene3D" id="3.90.180.10">
    <property type="entry name" value="Medium-chain alcohol dehydrogenases, catalytic domain"/>
    <property type="match status" value="1"/>
</dbReference>
<organism evidence="1 2">
    <name type="scientific">Rhizobium leguminosarum</name>
    <dbReference type="NCBI Taxonomy" id="384"/>
    <lineage>
        <taxon>Bacteria</taxon>
        <taxon>Pseudomonadati</taxon>
        <taxon>Pseudomonadota</taxon>
        <taxon>Alphaproteobacteria</taxon>
        <taxon>Hyphomicrobiales</taxon>
        <taxon>Rhizobiaceae</taxon>
        <taxon>Rhizobium/Agrobacterium group</taxon>
        <taxon>Rhizobium</taxon>
    </lineage>
</organism>
<dbReference type="PANTHER" id="PTHR43205">
    <property type="entry name" value="PROSTAGLANDIN REDUCTASE"/>
    <property type="match status" value="1"/>
</dbReference>
<dbReference type="AlphaFoldDB" id="A0A7Z0IXF3"/>
<evidence type="ECO:0000313" key="1">
    <source>
        <dbReference type="EMBL" id="NYJ10910.1"/>
    </source>
</evidence>
<protein>
    <submittedName>
        <fullName evidence="1">NADPH-dependent curcumin reductase CurA</fullName>
    </submittedName>
</protein>
<dbReference type="InterPro" id="IPR045010">
    <property type="entry name" value="MDR_fam"/>
</dbReference>
<accession>A0A7Z0IXF3</accession>
<name>A0A7Z0IXF3_RHILE</name>
<dbReference type="GO" id="GO:0016628">
    <property type="term" value="F:oxidoreductase activity, acting on the CH-CH group of donors, NAD or NADP as acceptor"/>
    <property type="evidence" value="ECO:0007669"/>
    <property type="project" value="InterPro"/>
</dbReference>
<dbReference type="SUPFAM" id="SSF50129">
    <property type="entry name" value="GroES-like"/>
    <property type="match status" value="1"/>
</dbReference>
<dbReference type="RefSeq" id="WP_049778328.1">
    <property type="nucleotide sequence ID" value="NZ_JACBZV010000002.1"/>
</dbReference>